<reference evidence="1" key="2">
    <citation type="submission" date="2023-02" db="EMBL/GenBank/DDBJ databases">
        <authorList>
            <consortium name="DOE Joint Genome Institute"/>
            <person name="Mondo S.J."/>
            <person name="Chang Y."/>
            <person name="Wang Y."/>
            <person name="Ahrendt S."/>
            <person name="Andreopoulos W."/>
            <person name="Barry K."/>
            <person name="Beard J."/>
            <person name="Benny G.L."/>
            <person name="Blankenship S."/>
            <person name="Bonito G."/>
            <person name="Cuomo C."/>
            <person name="Desiro A."/>
            <person name="Gervers K.A."/>
            <person name="Hundley H."/>
            <person name="Kuo A."/>
            <person name="LaButti K."/>
            <person name="Lang B.F."/>
            <person name="Lipzen A."/>
            <person name="O'Donnell K."/>
            <person name="Pangilinan J."/>
            <person name="Reynolds N."/>
            <person name="Sandor L."/>
            <person name="Smith M.W."/>
            <person name="Tsang A."/>
            <person name="Grigoriev I.V."/>
            <person name="Stajich J.E."/>
            <person name="Spatafora J.W."/>
        </authorList>
    </citation>
    <scope>NUCLEOTIDE SEQUENCE</scope>
    <source>
        <strain evidence="1">RSA 2281</strain>
    </source>
</reference>
<dbReference type="EMBL" id="JAIXMP010000006">
    <property type="protein sequence ID" value="KAI9271669.1"/>
    <property type="molecule type" value="Genomic_DNA"/>
</dbReference>
<comment type="caution">
    <text evidence="1">The sequence shown here is derived from an EMBL/GenBank/DDBJ whole genome shotgun (WGS) entry which is preliminary data.</text>
</comment>
<proteinExistence type="predicted"/>
<dbReference type="Proteomes" id="UP001209540">
    <property type="component" value="Unassembled WGS sequence"/>
</dbReference>
<evidence type="ECO:0000313" key="2">
    <source>
        <dbReference type="Proteomes" id="UP001209540"/>
    </source>
</evidence>
<sequence length="448" mass="52792">MPYPSFKEVHHPPYTVAFAETVSAWGQDDHDDICKVLKLITSDDEFPPLQASNTTAAMNNTGENNLAHQWHVVDPRDTELNDGLTVISNHDDDDRKSDVDTSITTNWQRVDYQQSFANIASRAGENHVLILNKSFFKRERQHRQKRQPAVTVATDLENEDDSTMIDLVEDLYYIAKGNRKNSLLKAHYVKERKRNVNQYRLDHCMKTLPQALVLFVDREQEIKQQVKDVQKMKDAAENDLWPQWREWNHWRNWKRRQVQNIKGGEYFSKKVLKNKNFGRMPKAEFLRTQLLDGIIQHSVLSHFPGNKSSPLPSGKRIIGVKNQQRHIIATTTRKEEENVIDAFTRSLAKEYTRRYFYRPFYRHHFSSPWAYYDDLLLILREQLNIKYAKQLGVLDEDYKEAKSGKGMLQLLYKHFPRNYYMSDNRKLRRQHIQSIIAQYNQSPVVGDE</sequence>
<keyword evidence="2" id="KW-1185">Reference proteome</keyword>
<accession>A0AAD5K6F4</accession>
<organism evidence="1 2">
    <name type="scientific">Phascolomyces articulosus</name>
    <dbReference type="NCBI Taxonomy" id="60185"/>
    <lineage>
        <taxon>Eukaryota</taxon>
        <taxon>Fungi</taxon>
        <taxon>Fungi incertae sedis</taxon>
        <taxon>Mucoromycota</taxon>
        <taxon>Mucoromycotina</taxon>
        <taxon>Mucoromycetes</taxon>
        <taxon>Mucorales</taxon>
        <taxon>Lichtheimiaceae</taxon>
        <taxon>Phascolomyces</taxon>
    </lineage>
</organism>
<reference evidence="1" key="1">
    <citation type="journal article" date="2022" name="IScience">
        <title>Evolution of zygomycete secretomes and the origins of terrestrial fungal ecologies.</title>
        <authorList>
            <person name="Chang Y."/>
            <person name="Wang Y."/>
            <person name="Mondo S."/>
            <person name="Ahrendt S."/>
            <person name="Andreopoulos W."/>
            <person name="Barry K."/>
            <person name="Beard J."/>
            <person name="Benny G.L."/>
            <person name="Blankenship S."/>
            <person name="Bonito G."/>
            <person name="Cuomo C."/>
            <person name="Desiro A."/>
            <person name="Gervers K.A."/>
            <person name="Hundley H."/>
            <person name="Kuo A."/>
            <person name="LaButti K."/>
            <person name="Lang B.F."/>
            <person name="Lipzen A."/>
            <person name="O'Donnell K."/>
            <person name="Pangilinan J."/>
            <person name="Reynolds N."/>
            <person name="Sandor L."/>
            <person name="Smith M.E."/>
            <person name="Tsang A."/>
            <person name="Grigoriev I.V."/>
            <person name="Stajich J.E."/>
            <person name="Spatafora J.W."/>
        </authorList>
    </citation>
    <scope>NUCLEOTIDE SEQUENCE</scope>
    <source>
        <strain evidence="1">RSA 2281</strain>
    </source>
</reference>
<gene>
    <name evidence="1" type="ORF">BDA99DRAFT_500662</name>
</gene>
<dbReference type="AlphaFoldDB" id="A0AAD5K6F4"/>
<name>A0AAD5K6F4_9FUNG</name>
<evidence type="ECO:0000313" key="1">
    <source>
        <dbReference type="EMBL" id="KAI9271669.1"/>
    </source>
</evidence>
<protein>
    <submittedName>
        <fullName evidence="1">Uncharacterized protein</fullName>
    </submittedName>
</protein>